<evidence type="ECO:0000259" key="1">
    <source>
        <dbReference type="Pfam" id="PF03749"/>
    </source>
</evidence>
<dbReference type="PANTHER" id="PTHR30545:SF2">
    <property type="entry name" value="SUGAR FERMENTATION STIMULATION PROTEIN A"/>
    <property type="match status" value="1"/>
</dbReference>
<dbReference type="Gene3D" id="3.40.1350.60">
    <property type="match status" value="1"/>
</dbReference>
<accession>A0A8D5U6E4</accession>
<sequence length="150" mass="17021">MLVYTFPPLKEEVVESRPNRFLVVTKSGRLCHLHDPGRLKELIYRGNKVLIRETQGKRKTSCQVTAAWSGKEWVLTDSSIHNEVARKFLPAGAKAEVKIGKSRVDFMFDNTFVEVKGCTLVKDGKALFPDAPTKRGKRHLEELIELKKEG</sequence>
<dbReference type="GO" id="GO:0003677">
    <property type="term" value="F:DNA binding"/>
    <property type="evidence" value="ECO:0007669"/>
    <property type="project" value="InterPro"/>
</dbReference>
<dbReference type="AlphaFoldDB" id="A0A8D5U6E4"/>
<evidence type="ECO:0000259" key="2">
    <source>
        <dbReference type="Pfam" id="PF17746"/>
    </source>
</evidence>
<dbReference type="Gene3D" id="2.40.50.580">
    <property type="match status" value="1"/>
</dbReference>
<dbReference type="Proteomes" id="UP000825123">
    <property type="component" value="Chromosome"/>
</dbReference>
<dbReference type="InterPro" id="IPR040452">
    <property type="entry name" value="SfsA_C"/>
</dbReference>
<feature type="domain" description="Sugar fermentation stimulation protein C-terminal" evidence="1">
    <location>
        <begin position="91"/>
        <end position="150"/>
    </location>
</feature>
<evidence type="ECO:0008006" key="5">
    <source>
        <dbReference type="Google" id="ProtNLM"/>
    </source>
</evidence>
<dbReference type="InterPro" id="IPR005224">
    <property type="entry name" value="SfsA"/>
</dbReference>
<dbReference type="PANTHER" id="PTHR30545">
    <property type="entry name" value="SUGAR FERMENTATION STIMULATION PROTEIN A"/>
    <property type="match status" value="1"/>
</dbReference>
<dbReference type="InterPro" id="IPR041465">
    <property type="entry name" value="SfsA_N"/>
</dbReference>
<protein>
    <recommendedName>
        <fullName evidence="5">DNA/RNA nuclease SfsA</fullName>
    </recommendedName>
</protein>
<keyword evidence="4" id="KW-1185">Reference proteome</keyword>
<name>A0A8D5U6E4_9CREN</name>
<evidence type="ECO:0000313" key="3">
    <source>
        <dbReference type="EMBL" id="BCU69684.1"/>
    </source>
</evidence>
<evidence type="ECO:0000313" key="4">
    <source>
        <dbReference type="Proteomes" id="UP000825123"/>
    </source>
</evidence>
<proteinExistence type="predicted"/>
<dbReference type="EMBL" id="AP024597">
    <property type="protein sequence ID" value="BCU69684.1"/>
    <property type="molecule type" value="Genomic_DNA"/>
</dbReference>
<dbReference type="KEGG" id="csty:KN1_09810"/>
<gene>
    <name evidence="3" type="ORF">KN1_09810</name>
</gene>
<dbReference type="Pfam" id="PF17746">
    <property type="entry name" value="SfsA_N"/>
    <property type="match status" value="1"/>
</dbReference>
<organism evidence="3 4">
    <name type="scientific">Stygiolobus caldivivus</name>
    <dbReference type="NCBI Taxonomy" id="2824673"/>
    <lineage>
        <taxon>Archaea</taxon>
        <taxon>Thermoproteota</taxon>
        <taxon>Thermoprotei</taxon>
        <taxon>Sulfolobales</taxon>
        <taxon>Sulfolobaceae</taxon>
        <taxon>Stygiolobus</taxon>
    </lineage>
</organism>
<reference evidence="3 4" key="1">
    <citation type="submission" date="2021-04" db="EMBL/GenBank/DDBJ databases">
        <title>Complete genome sequence of Stygiolobus sp. KN-1.</title>
        <authorList>
            <person name="Nakamura K."/>
            <person name="Sakai H."/>
            <person name="Kurosawa N."/>
        </authorList>
    </citation>
    <scope>NUCLEOTIDE SEQUENCE [LARGE SCALE GENOMIC DNA]</scope>
    <source>
        <strain evidence="3 4">KN-1</strain>
    </source>
</reference>
<feature type="domain" description="SfsA N-terminal OB" evidence="2">
    <location>
        <begin position="17"/>
        <end position="75"/>
    </location>
</feature>
<dbReference type="Pfam" id="PF03749">
    <property type="entry name" value="SfsA"/>
    <property type="match status" value="1"/>
</dbReference>